<organism evidence="1 2">
    <name type="scientific">Phytophthora megakarya</name>
    <dbReference type="NCBI Taxonomy" id="4795"/>
    <lineage>
        <taxon>Eukaryota</taxon>
        <taxon>Sar</taxon>
        <taxon>Stramenopiles</taxon>
        <taxon>Oomycota</taxon>
        <taxon>Peronosporomycetes</taxon>
        <taxon>Peronosporales</taxon>
        <taxon>Peronosporaceae</taxon>
        <taxon>Phytophthora</taxon>
    </lineage>
</organism>
<evidence type="ECO:0008006" key="3">
    <source>
        <dbReference type="Google" id="ProtNLM"/>
    </source>
</evidence>
<dbReference type="AlphaFoldDB" id="A0A225VJK2"/>
<evidence type="ECO:0000313" key="1">
    <source>
        <dbReference type="EMBL" id="OWZ05593.1"/>
    </source>
</evidence>
<protein>
    <recommendedName>
        <fullName evidence="3">Reverse transcriptase domain-containing protein</fullName>
    </recommendedName>
</protein>
<gene>
    <name evidence="1" type="ORF">PHMEG_00022294</name>
</gene>
<keyword evidence="2" id="KW-1185">Reference proteome</keyword>
<evidence type="ECO:0000313" key="2">
    <source>
        <dbReference type="Proteomes" id="UP000198211"/>
    </source>
</evidence>
<proteinExistence type="predicted"/>
<dbReference type="OrthoDB" id="95426at2759"/>
<dbReference type="Gene3D" id="3.30.70.270">
    <property type="match status" value="1"/>
</dbReference>
<accession>A0A225VJK2</accession>
<dbReference type="InterPro" id="IPR043128">
    <property type="entry name" value="Rev_trsase/Diguanyl_cyclase"/>
</dbReference>
<dbReference type="EMBL" id="NBNE01004355">
    <property type="protein sequence ID" value="OWZ05593.1"/>
    <property type="molecule type" value="Genomic_DNA"/>
</dbReference>
<name>A0A225VJK2_9STRA</name>
<comment type="caution">
    <text evidence="1">The sequence shown here is derived from an EMBL/GenBank/DDBJ whole genome shotgun (WGS) entry which is preliminary data.</text>
</comment>
<reference evidence="2" key="1">
    <citation type="submission" date="2017-03" db="EMBL/GenBank/DDBJ databases">
        <title>Phytopthora megakarya and P. palmivora, two closely related causual agents of cacao black pod achieved similar genome size and gene model numbers by different mechanisms.</title>
        <authorList>
            <person name="Ali S."/>
            <person name="Shao J."/>
            <person name="Larry D.J."/>
            <person name="Kronmiller B."/>
            <person name="Shen D."/>
            <person name="Strem M.D."/>
            <person name="Melnick R.L."/>
            <person name="Guiltinan M.J."/>
            <person name="Tyler B.M."/>
            <person name="Meinhardt L.W."/>
            <person name="Bailey B.A."/>
        </authorList>
    </citation>
    <scope>NUCLEOTIDE SEQUENCE [LARGE SCALE GENOMIC DNA]</scope>
    <source>
        <strain evidence="2">zdho120</strain>
    </source>
</reference>
<dbReference type="Proteomes" id="UP000198211">
    <property type="component" value="Unassembled WGS sequence"/>
</dbReference>
<sequence>MLQRNALVWVDAEIVFGKTVNEFLHALKEFFIFVRERQLKLNITKISLFQADVMWRGKLISGTGERLDVDRKRLGRRNKNALTVAADLTETEVTSYNDVTILIQTSDPHVLWSGRCRNEILHFPLTSNIIAW</sequence>